<name>A0A5C0VD77_9SPHI</name>
<reference evidence="1 2" key="1">
    <citation type="submission" date="2019-08" db="EMBL/GenBank/DDBJ databases">
        <title>Pedobacter sp. nov., isolated from Han river, South Korea.</title>
        <authorList>
            <person name="Lee D.-H."/>
            <person name="Kim Y.-S."/>
            <person name="Hwang E.-M."/>
            <person name="Le Tran T.C."/>
            <person name="Cha C.-J."/>
        </authorList>
    </citation>
    <scope>NUCLEOTIDE SEQUENCE [LARGE SCALE GENOMIC DNA]</scope>
    <source>
        <strain evidence="1 2">CJ43</strain>
    </source>
</reference>
<dbReference type="EMBL" id="CP043329">
    <property type="protein sequence ID" value="QEK50688.1"/>
    <property type="molecule type" value="Genomic_DNA"/>
</dbReference>
<gene>
    <name evidence="1" type="ORF">FYC62_02665</name>
</gene>
<evidence type="ECO:0008006" key="3">
    <source>
        <dbReference type="Google" id="ProtNLM"/>
    </source>
</evidence>
<keyword evidence="2" id="KW-1185">Reference proteome</keyword>
<proteinExistence type="predicted"/>
<dbReference type="KEGG" id="pej:FYC62_02665"/>
<evidence type="ECO:0000313" key="1">
    <source>
        <dbReference type="EMBL" id="QEK50688.1"/>
    </source>
</evidence>
<dbReference type="Proteomes" id="UP000323653">
    <property type="component" value="Chromosome"/>
</dbReference>
<accession>A0A5C0VD77</accession>
<organism evidence="1 2">
    <name type="scientific">Pedobacter aquae</name>
    <dbReference type="NCBI Taxonomy" id="2605747"/>
    <lineage>
        <taxon>Bacteria</taxon>
        <taxon>Pseudomonadati</taxon>
        <taxon>Bacteroidota</taxon>
        <taxon>Sphingobacteriia</taxon>
        <taxon>Sphingobacteriales</taxon>
        <taxon>Sphingobacteriaceae</taxon>
        <taxon>Pedobacter</taxon>
    </lineage>
</organism>
<protein>
    <recommendedName>
        <fullName evidence="3">Guanylate cyclase domain-containing protein</fullName>
    </recommendedName>
</protein>
<evidence type="ECO:0000313" key="2">
    <source>
        <dbReference type="Proteomes" id="UP000323653"/>
    </source>
</evidence>
<dbReference type="AlphaFoldDB" id="A0A5C0VD77"/>
<sequence length="272" mass="31785">MNYKNILDSSNEEIFYEERIIAFIDILAFRDFINDTIDKSGEVNKEKLVNIVNALKLIKKEFDKIDKSGEAPYSLITTFFSDSIVLSLRKDYSIGLLKVFETLKIIQIKLIEYGILLRGGIVFGKLIHQPDVILGPAMNEAYDLESKSALYPRITIDPDIMEMMAKENELSDSVYTVKDYDFHKTFEIDFDNTYYINYFSDVANYLNDGDEIKYYQKLRQLIRNGVKRTDIGIRMKYMWMLRKFNIGKPSKIKDMVYRELDDLNNLIAPSDN</sequence>
<dbReference type="RefSeq" id="WP_149073811.1">
    <property type="nucleotide sequence ID" value="NZ_CP043329.1"/>
</dbReference>